<dbReference type="RefSeq" id="WP_124393620.1">
    <property type="nucleotide sequence ID" value="NZ_BHYM01000045.1"/>
</dbReference>
<proteinExistence type="inferred from homology"/>
<comment type="similarity">
    <text evidence="1">Belongs to the prokaryotic molybdopterin-containing oxidoreductase family.</text>
</comment>
<dbReference type="Pfam" id="PF04879">
    <property type="entry name" value="Molybdop_Fe4S4"/>
    <property type="match status" value="1"/>
</dbReference>
<protein>
    <submittedName>
        <fullName evidence="6">Formate dehydrogenase-O, major subunit</fullName>
    </submittedName>
</protein>
<feature type="domain" description="4Fe-4S Mo/W bis-MGD-type" evidence="5">
    <location>
        <begin position="3"/>
        <end position="59"/>
    </location>
</feature>
<dbReference type="SUPFAM" id="SSF53706">
    <property type="entry name" value="Formate dehydrogenase/DMSO reductase, domains 1-3"/>
    <property type="match status" value="1"/>
</dbReference>
<dbReference type="Pfam" id="PF01568">
    <property type="entry name" value="Molydop_binding"/>
    <property type="match status" value="1"/>
</dbReference>
<evidence type="ECO:0000256" key="1">
    <source>
        <dbReference type="ARBA" id="ARBA00010312"/>
    </source>
</evidence>
<dbReference type="InterPro" id="IPR006963">
    <property type="entry name" value="Mopterin_OxRdtase_4Fe-4S_dom"/>
</dbReference>
<dbReference type="GO" id="GO:0051536">
    <property type="term" value="F:iron-sulfur cluster binding"/>
    <property type="evidence" value="ECO:0007669"/>
    <property type="project" value="UniProtKB-KW"/>
</dbReference>
<dbReference type="InterPro" id="IPR009010">
    <property type="entry name" value="Asp_de-COase-like_dom_sf"/>
</dbReference>
<dbReference type="PROSITE" id="PS51669">
    <property type="entry name" value="4FE4S_MOW_BIS_MGD"/>
    <property type="match status" value="1"/>
</dbReference>
<evidence type="ECO:0000313" key="6">
    <source>
        <dbReference type="EMBL" id="GCE41548.1"/>
    </source>
</evidence>
<dbReference type="SMART" id="SM00926">
    <property type="entry name" value="Molybdop_Fe4S4"/>
    <property type="match status" value="1"/>
</dbReference>
<gene>
    <name evidence="6" type="ORF">Rhow_005207</name>
</gene>
<dbReference type="Gene3D" id="3.40.50.740">
    <property type="match status" value="1"/>
</dbReference>
<sequence length="702" mass="75375">MTRTTVPSYCRICEASCGILADVEDGRVTAIHGDPDHPSSRGLMCPKGSLMVKVTNDPERVTTPLRGDRKGGFVPVSWDEALDDIAARVKTLIADHGPNSVAYYSGNPAGFSMAGHMWSKKFIDSIGSKGSYSAAPQDTSSRWAASHFLYGNTHEVPLPDLDYTDFFLCFGANPLVSHGSLMSSGRTRNQLANITARGGRVVVVDPARTQTAETYEHVSVVPSSDPLLMAAMLHVIFAENLVSPRADASAIGIDTLAAAVQSVTPESVQDRTGVDAETVWTLARDFATAESACAYGRLGLCRGEFPTLANYLLDALNVVTGNLDRRGGVVFGSGLVDFPAINAKVGRTSYSSTFTRVGSLPEVGGRKPWVLAEEILTPGEGQVRGVFLASGNPVSSTPGAARLEEAFDQLDLLVSVDMYVTESNERADYILPSPTFLERADVLLNFGGGMTRPWVQWTEPVVPRIGDTREETEIFGELMRRMDVAPGPSPWELIDTMIRTGDRGAAEGWTLDRIKEHPHGVELGGDVPVGVIAQRISTYTKGARDTVDLGAGPVLAQLDQFLSKEPPDPDSLLLISRRHLRSINSWMHNARKVRPGGGPTLYLHPKDARARGIETGETVTLTTSVGSGDVVVTVTDEVRPGTVSYPHGWGHSGGWSTAIEHGGININKLIPNDIETKDPLSGMSLLDGVRVTVTAKKSAPQR</sequence>
<evidence type="ECO:0000313" key="7">
    <source>
        <dbReference type="Proteomes" id="UP000287519"/>
    </source>
</evidence>
<evidence type="ECO:0000256" key="4">
    <source>
        <dbReference type="ARBA" id="ARBA00023014"/>
    </source>
</evidence>
<evidence type="ECO:0000256" key="3">
    <source>
        <dbReference type="ARBA" id="ARBA00023004"/>
    </source>
</evidence>
<comment type="caution">
    <text evidence="6">The sequence shown here is derived from an EMBL/GenBank/DDBJ whole genome shotgun (WGS) entry which is preliminary data.</text>
</comment>
<organism evidence="6 7">
    <name type="scientific">Rhodococcus wratislaviensis</name>
    <name type="common">Tsukamurella wratislaviensis</name>
    <dbReference type="NCBI Taxonomy" id="44752"/>
    <lineage>
        <taxon>Bacteria</taxon>
        <taxon>Bacillati</taxon>
        <taxon>Actinomycetota</taxon>
        <taxon>Actinomycetes</taxon>
        <taxon>Mycobacteriales</taxon>
        <taxon>Nocardiaceae</taxon>
        <taxon>Rhodococcus</taxon>
    </lineage>
</organism>
<dbReference type="SUPFAM" id="SSF50692">
    <property type="entry name" value="ADC-like"/>
    <property type="match status" value="1"/>
</dbReference>
<dbReference type="EMBL" id="BHYM01000045">
    <property type="protein sequence ID" value="GCE41548.1"/>
    <property type="molecule type" value="Genomic_DNA"/>
</dbReference>
<dbReference type="Proteomes" id="UP000287519">
    <property type="component" value="Unassembled WGS sequence"/>
</dbReference>
<name>A0A402CD81_RHOWR</name>
<dbReference type="AlphaFoldDB" id="A0A402CD81"/>
<accession>A0A402CD81</accession>
<dbReference type="PANTHER" id="PTHR43742:SF6">
    <property type="entry name" value="OXIDOREDUCTASE YYAE-RELATED"/>
    <property type="match status" value="1"/>
</dbReference>
<dbReference type="Pfam" id="PF00384">
    <property type="entry name" value="Molybdopterin"/>
    <property type="match status" value="1"/>
</dbReference>
<evidence type="ECO:0000259" key="5">
    <source>
        <dbReference type="PROSITE" id="PS51669"/>
    </source>
</evidence>
<keyword evidence="4" id="KW-0411">Iron-sulfur</keyword>
<dbReference type="Gene3D" id="2.40.40.20">
    <property type="match status" value="1"/>
</dbReference>
<evidence type="ECO:0000256" key="2">
    <source>
        <dbReference type="ARBA" id="ARBA00022723"/>
    </source>
</evidence>
<reference evidence="6 7" key="1">
    <citation type="submission" date="2018-11" db="EMBL/GenBank/DDBJ databases">
        <title>Microbial catabolism of amino acid.</title>
        <authorList>
            <person name="Hibi M."/>
            <person name="Ogawa J."/>
        </authorList>
    </citation>
    <scope>NUCLEOTIDE SEQUENCE [LARGE SCALE GENOMIC DNA]</scope>
    <source>
        <strain evidence="6 7">C31-06</strain>
    </source>
</reference>
<dbReference type="PANTHER" id="PTHR43742">
    <property type="entry name" value="TRIMETHYLAMINE-N-OXIDE REDUCTASE"/>
    <property type="match status" value="1"/>
</dbReference>
<dbReference type="Gene3D" id="3.40.228.10">
    <property type="entry name" value="Dimethylsulfoxide Reductase, domain 2"/>
    <property type="match status" value="1"/>
</dbReference>
<dbReference type="InterPro" id="IPR006657">
    <property type="entry name" value="MoPterin_dinucl-bd_dom"/>
</dbReference>
<dbReference type="InterPro" id="IPR050612">
    <property type="entry name" value="Prok_Mopterin_Oxidored"/>
</dbReference>
<dbReference type="GO" id="GO:0046872">
    <property type="term" value="F:metal ion binding"/>
    <property type="evidence" value="ECO:0007669"/>
    <property type="project" value="UniProtKB-KW"/>
</dbReference>
<dbReference type="InterPro" id="IPR006656">
    <property type="entry name" value="Mopterin_OxRdtase"/>
</dbReference>
<dbReference type="Gene3D" id="2.20.25.90">
    <property type="entry name" value="ADC-like domains"/>
    <property type="match status" value="1"/>
</dbReference>
<keyword evidence="3" id="KW-0408">Iron</keyword>
<keyword evidence="7" id="KW-1185">Reference proteome</keyword>
<dbReference type="OrthoDB" id="7376058at2"/>
<dbReference type="GO" id="GO:0016491">
    <property type="term" value="F:oxidoreductase activity"/>
    <property type="evidence" value="ECO:0007669"/>
    <property type="project" value="InterPro"/>
</dbReference>
<keyword evidence="2" id="KW-0479">Metal-binding</keyword>
<dbReference type="GO" id="GO:0043546">
    <property type="term" value="F:molybdopterin cofactor binding"/>
    <property type="evidence" value="ECO:0007669"/>
    <property type="project" value="InterPro"/>
</dbReference>